<keyword evidence="5 8" id="KW-0472">Membrane</keyword>
<evidence type="ECO:0000256" key="6">
    <source>
        <dbReference type="ARBA" id="ARBA00023306"/>
    </source>
</evidence>
<keyword evidence="3 8" id="KW-0812">Transmembrane</keyword>
<proteinExistence type="predicted"/>
<dbReference type="Pfam" id="PF04977">
    <property type="entry name" value="DivIC"/>
    <property type="match status" value="1"/>
</dbReference>
<keyword evidence="4 8" id="KW-1133">Transmembrane helix</keyword>
<dbReference type="PANTHER" id="PTHR37485">
    <property type="entry name" value="CELL DIVISION PROTEIN FTSB"/>
    <property type="match status" value="1"/>
</dbReference>
<accession>A0ABZ2L9X6</accession>
<evidence type="ECO:0000313" key="10">
    <source>
        <dbReference type="Proteomes" id="UP001374803"/>
    </source>
</evidence>
<keyword evidence="7" id="KW-0175">Coiled coil</keyword>
<gene>
    <name evidence="9" type="ORF">LVJ94_10850</name>
</gene>
<evidence type="ECO:0000256" key="7">
    <source>
        <dbReference type="SAM" id="Coils"/>
    </source>
</evidence>
<dbReference type="InterPro" id="IPR023081">
    <property type="entry name" value="Cell_div_FtsB"/>
</dbReference>
<protein>
    <submittedName>
        <fullName evidence="9">Septum formation initiator family protein</fullName>
    </submittedName>
</protein>
<evidence type="ECO:0000256" key="5">
    <source>
        <dbReference type="ARBA" id="ARBA00023136"/>
    </source>
</evidence>
<dbReference type="Gene3D" id="1.20.5.170">
    <property type="match status" value="1"/>
</dbReference>
<keyword evidence="1" id="KW-1003">Cell membrane</keyword>
<feature type="coiled-coil region" evidence="7">
    <location>
        <begin position="40"/>
        <end position="74"/>
    </location>
</feature>
<feature type="transmembrane region" description="Helical" evidence="8">
    <location>
        <begin position="14"/>
        <end position="32"/>
    </location>
</feature>
<dbReference type="RefSeq" id="WP_394837395.1">
    <property type="nucleotide sequence ID" value="NZ_CP089929.1"/>
</dbReference>
<reference evidence="9" key="1">
    <citation type="submission" date="2021-12" db="EMBL/GenBank/DDBJ databases">
        <title>Discovery of the Pendulisporaceae a myxobacterial family with distinct sporulation behavior and unique specialized metabolism.</title>
        <authorList>
            <person name="Garcia R."/>
            <person name="Popoff A."/>
            <person name="Bader C.D."/>
            <person name="Loehr J."/>
            <person name="Walesch S."/>
            <person name="Walt C."/>
            <person name="Boldt J."/>
            <person name="Bunk B."/>
            <person name="Haeckl F.J.F.P.J."/>
            <person name="Gunesch A.P."/>
            <person name="Birkelbach J."/>
            <person name="Nuebel U."/>
            <person name="Pietschmann T."/>
            <person name="Bach T."/>
            <person name="Mueller R."/>
        </authorList>
    </citation>
    <scope>NUCLEOTIDE SEQUENCE</scope>
    <source>
        <strain evidence="9">MSr11367</strain>
    </source>
</reference>
<name>A0ABZ2L9X6_9BACT</name>
<keyword evidence="10" id="KW-1185">Reference proteome</keyword>
<dbReference type="InterPro" id="IPR007060">
    <property type="entry name" value="FtsL/DivIC"/>
</dbReference>
<evidence type="ECO:0000256" key="3">
    <source>
        <dbReference type="ARBA" id="ARBA00022692"/>
    </source>
</evidence>
<evidence type="ECO:0000256" key="1">
    <source>
        <dbReference type="ARBA" id="ARBA00022475"/>
    </source>
</evidence>
<evidence type="ECO:0000256" key="8">
    <source>
        <dbReference type="SAM" id="Phobius"/>
    </source>
</evidence>
<evidence type="ECO:0000256" key="2">
    <source>
        <dbReference type="ARBA" id="ARBA00022618"/>
    </source>
</evidence>
<dbReference type="EMBL" id="CP089983">
    <property type="protein sequence ID" value="WXB07729.1"/>
    <property type="molecule type" value="Genomic_DNA"/>
</dbReference>
<keyword evidence="2" id="KW-0132">Cell division</keyword>
<sequence length="102" mass="11370">MSEDFSLSDFVQRALPLAILGIALIGAPLLIFEPEGLPRMRSLSKELAQVRAENAELTRDVSKLRAEVRELRDDPAAVERIARGKLGLVRKSEVVFQFGKPR</sequence>
<dbReference type="Proteomes" id="UP001374803">
    <property type="component" value="Chromosome"/>
</dbReference>
<evidence type="ECO:0000313" key="9">
    <source>
        <dbReference type="EMBL" id="WXB07729.1"/>
    </source>
</evidence>
<keyword evidence="6" id="KW-0131">Cell cycle</keyword>
<dbReference type="PANTHER" id="PTHR37485:SF1">
    <property type="entry name" value="CELL DIVISION PROTEIN FTSB"/>
    <property type="match status" value="1"/>
</dbReference>
<organism evidence="9 10">
    <name type="scientific">Pendulispora rubella</name>
    <dbReference type="NCBI Taxonomy" id="2741070"/>
    <lineage>
        <taxon>Bacteria</taxon>
        <taxon>Pseudomonadati</taxon>
        <taxon>Myxococcota</taxon>
        <taxon>Myxococcia</taxon>
        <taxon>Myxococcales</taxon>
        <taxon>Sorangiineae</taxon>
        <taxon>Pendulisporaceae</taxon>
        <taxon>Pendulispora</taxon>
    </lineage>
</organism>
<evidence type="ECO:0000256" key="4">
    <source>
        <dbReference type="ARBA" id="ARBA00022989"/>
    </source>
</evidence>